<accession>A0A1I7X538</accession>
<organism evidence="1 2">
    <name type="scientific">Heterorhabditis bacteriophora</name>
    <name type="common">Entomopathogenic nematode worm</name>
    <dbReference type="NCBI Taxonomy" id="37862"/>
    <lineage>
        <taxon>Eukaryota</taxon>
        <taxon>Metazoa</taxon>
        <taxon>Ecdysozoa</taxon>
        <taxon>Nematoda</taxon>
        <taxon>Chromadorea</taxon>
        <taxon>Rhabditida</taxon>
        <taxon>Rhabditina</taxon>
        <taxon>Rhabditomorpha</taxon>
        <taxon>Strongyloidea</taxon>
        <taxon>Heterorhabditidae</taxon>
        <taxon>Heterorhabditis</taxon>
    </lineage>
</organism>
<sequence>MAFSARDNVVIVSQGFIIGSLLDGRRVEIDGSEVVGDGCGRLYGLYRDEVRSTGTVCEEVP</sequence>
<dbReference type="WBParaSite" id="Hba_12669">
    <property type="protein sequence ID" value="Hba_12669"/>
    <property type="gene ID" value="Hba_12669"/>
</dbReference>
<evidence type="ECO:0000313" key="2">
    <source>
        <dbReference type="WBParaSite" id="Hba_12669"/>
    </source>
</evidence>
<name>A0A1I7X538_HETBA</name>
<keyword evidence="1" id="KW-1185">Reference proteome</keyword>
<protein>
    <submittedName>
        <fullName evidence="2">Dispersed gene family protein 1 (DGF-1)</fullName>
    </submittedName>
</protein>
<reference evidence="2" key="1">
    <citation type="submission" date="2016-11" db="UniProtKB">
        <authorList>
            <consortium name="WormBaseParasite"/>
        </authorList>
    </citation>
    <scope>IDENTIFICATION</scope>
</reference>
<dbReference type="Proteomes" id="UP000095283">
    <property type="component" value="Unplaced"/>
</dbReference>
<dbReference type="AlphaFoldDB" id="A0A1I7X538"/>
<proteinExistence type="predicted"/>
<evidence type="ECO:0000313" key="1">
    <source>
        <dbReference type="Proteomes" id="UP000095283"/>
    </source>
</evidence>